<keyword evidence="2" id="KW-1185">Reference proteome</keyword>
<dbReference type="STRING" id="329884.A0A4V6WL38"/>
<dbReference type="Pfam" id="PF11017">
    <property type="entry name" value="DUF2855"/>
    <property type="match status" value="1"/>
</dbReference>
<dbReference type="EMBL" id="NAJQ01000248">
    <property type="protein sequence ID" value="TKA73869.1"/>
    <property type="molecule type" value="Genomic_DNA"/>
</dbReference>
<evidence type="ECO:0000313" key="1">
    <source>
        <dbReference type="EMBL" id="TKA73869.1"/>
    </source>
</evidence>
<sequence>MPTKTYIHVVKKAAIAEHASLEVDLSILPTPGKGQVRVRSALFSITYNNLTYARMGSILKWWDAFPVPESLPAPYGDRSKYGIAPCWGWSEVLESKIDGIDVGMLLFGYLPLSGLPVDLQLVAGDAEGHMVDVSEQRKTLMPIYNRYIIRDPDMRLSELSPERVEDMGREAVYRPVWECGYLLNKFNLSDPFVHPAGHQGPPDQPWGKAQGDLSSAVLIILSAGGRTARSFLDGLVHNRDQKTGPLALLAITSTAIEAVVKSARFPMKVISYKAIPEPESMIWVAEHRPAKVVVVDFGGRSNSQADLAEALKRHLPTTDAFTVGVGNEPKADTLEETIAKLRRASVLPNRVQMNTGPIRDAMVEKMGAEAYFPMVNREWTSFVERGNMEDLRILWEERVEGESGIEGAWETICKGELPSDAAFVYKL</sequence>
<organism evidence="1 2">
    <name type="scientific">Friedmanniomyces simplex</name>
    <dbReference type="NCBI Taxonomy" id="329884"/>
    <lineage>
        <taxon>Eukaryota</taxon>
        <taxon>Fungi</taxon>
        <taxon>Dikarya</taxon>
        <taxon>Ascomycota</taxon>
        <taxon>Pezizomycotina</taxon>
        <taxon>Dothideomycetes</taxon>
        <taxon>Dothideomycetidae</taxon>
        <taxon>Mycosphaerellales</taxon>
        <taxon>Teratosphaeriaceae</taxon>
        <taxon>Friedmanniomyces</taxon>
    </lineage>
</organism>
<dbReference type="OrthoDB" id="192702at2759"/>
<proteinExistence type="predicted"/>
<dbReference type="Proteomes" id="UP000309340">
    <property type="component" value="Unassembled WGS sequence"/>
</dbReference>
<name>A0A4V6WL38_9PEZI</name>
<dbReference type="InterPro" id="IPR021276">
    <property type="entry name" value="DUF2855"/>
</dbReference>
<gene>
    <name evidence="1" type="ORF">B0A55_04486</name>
</gene>
<accession>A0A4V6WL38</accession>
<protein>
    <recommendedName>
        <fullName evidence="3">Enoyl reductase (ER) domain-containing protein</fullName>
    </recommendedName>
</protein>
<comment type="caution">
    <text evidence="1">The sequence shown here is derived from an EMBL/GenBank/DDBJ whole genome shotgun (WGS) entry which is preliminary data.</text>
</comment>
<dbReference type="AlphaFoldDB" id="A0A4V6WL38"/>
<evidence type="ECO:0000313" key="2">
    <source>
        <dbReference type="Proteomes" id="UP000309340"/>
    </source>
</evidence>
<evidence type="ECO:0008006" key="3">
    <source>
        <dbReference type="Google" id="ProtNLM"/>
    </source>
</evidence>
<reference evidence="1 2" key="1">
    <citation type="submission" date="2017-03" db="EMBL/GenBank/DDBJ databases">
        <title>Genomes of endolithic fungi from Antarctica.</title>
        <authorList>
            <person name="Coleine C."/>
            <person name="Masonjones S."/>
            <person name="Stajich J.E."/>
        </authorList>
    </citation>
    <scope>NUCLEOTIDE SEQUENCE [LARGE SCALE GENOMIC DNA]</scope>
    <source>
        <strain evidence="1 2">CCFEE 5184</strain>
    </source>
</reference>